<gene>
    <name evidence="1" type="primary">ORF129124</name>
</gene>
<accession>A0A0B7AN26</accession>
<sequence length="55" mass="6429">MPFSGCTHTKQQERTHLSNKLTYYDTPGVCMTLNVSDTHKHTVYCFKVKYFQVTI</sequence>
<protein>
    <submittedName>
        <fullName evidence="1">Uncharacterized protein</fullName>
    </submittedName>
</protein>
<evidence type="ECO:0000313" key="1">
    <source>
        <dbReference type="EMBL" id="CEK82007.1"/>
    </source>
</evidence>
<reference evidence="1" key="1">
    <citation type="submission" date="2014-12" db="EMBL/GenBank/DDBJ databases">
        <title>Insight into the proteome of Arion vulgaris.</title>
        <authorList>
            <person name="Aradska J."/>
            <person name="Bulat T."/>
            <person name="Smidak R."/>
            <person name="Sarate P."/>
            <person name="Gangsoo J."/>
            <person name="Sialana F."/>
            <person name="Bilban M."/>
            <person name="Lubec G."/>
        </authorList>
    </citation>
    <scope>NUCLEOTIDE SEQUENCE</scope>
    <source>
        <tissue evidence="1">Skin</tissue>
    </source>
</reference>
<proteinExistence type="predicted"/>
<organism evidence="1">
    <name type="scientific">Arion vulgaris</name>
    <dbReference type="NCBI Taxonomy" id="1028688"/>
    <lineage>
        <taxon>Eukaryota</taxon>
        <taxon>Metazoa</taxon>
        <taxon>Spiralia</taxon>
        <taxon>Lophotrochozoa</taxon>
        <taxon>Mollusca</taxon>
        <taxon>Gastropoda</taxon>
        <taxon>Heterobranchia</taxon>
        <taxon>Euthyneura</taxon>
        <taxon>Panpulmonata</taxon>
        <taxon>Eupulmonata</taxon>
        <taxon>Stylommatophora</taxon>
        <taxon>Helicina</taxon>
        <taxon>Arionoidea</taxon>
        <taxon>Arionidae</taxon>
        <taxon>Arion</taxon>
    </lineage>
</organism>
<name>A0A0B7AN26_9EUPU</name>
<dbReference type="EMBL" id="HACG01035142">
    <property type="protein sequence ID" value="CEK82007.1"/>
    <property type="molecule type" value="Transcribed_RNA"/>
</dbReference>
<dbReference type="AlphaFoldDB" id="A0A0B7AN26"/>